<proteinExistence type="predicted"/>
<dbReference type="GeneID" id="25739721"/>
<dbReference type="AlphaFoldDB" id="A0A0D2L189"/>
<evidence type="ECO:0000313" key="4">
    <source>
        <dbReference type="Proteomes" id="UP000054498"/>
    </source>
</evidence>
<keyword evidence="1" id="KW-0175">Coiled coil</keyword>
<feature type="compositionally biased region" description="Low complexity" evidence="2">
    <location>
        <begin position="592"/>
        <end position="630"/>
    </location>
</feature>
<reference evidence="3 4" key="1">
    <citation type="journal article" date="2013" name="BMC Genomics">
        <title>Reconstruction of the lipid metabolism for the microalga Monoraphidium neglectum from its genome sequence reveals characteristics suitable for biofuel production.</title>
        <authorList>
            <person name="Bogen C."/>
            <person name="Al-Dilaimi A."/>
            <person name="Albersmeier A."/>
            <person name="Wichmann J."/>
            <person name="Grundmann M."/>
            <person name="Rupp O."/>
            <person name="Lauersen K.J."/>
            <person name="Blifernez-Klassen O."/>
            <person name="Kalinowski J."/>
            <person name="Goesmann A."/>
            <person name="Mussgnug J.H."/>
            <person name="Kruse O."/>
        </authorList>
    </citation>
    <scope>NUCLEOTIDE SEQUENCE [LARGE SCALE GENOMIC DNA]</scope>
    <source>
        <strain evidence="3 4">SAG 48.87</strain>
    </source>
</reference>
<sequence length="661" mass="68792">MSPRLFADLLILGTFNKPQLQAHNTRLDQTLQDACGSILQAQSELAVACEEAQGAQALAQVYKADFTAAMAALAQADLGCRTANARAVMVTAELGVVRESLQQKDDQLVAARGEVQLLCAAEQRRVEEMAELNGQMERCRERLETQAEACAAMRLERDATGAQLTQAQQFAAELQQQMVAATAAKMAAEEALDSCRVAMAEGVRAADEEMAALQAKIKEMQAQKVEMEALLKGRGDTIDQITSELAMAREEAQGAEALAQAYKADFTAAMAALAQADLGCRAANARGVMVKAELGVVKELLQETNGQLVASRGEVQEALAAAQRREDEMAQLSGQIESCRAQLAAQAQACDIMRLERDSTGAHLAQAQQYVAEVEEQMAAAMAAKVAAEEALGSCKVAMAEGVRAADEEMAALQDKIKQMQASLAQADLGCKAANERAATITAELRAVRASKMALQLDVAALKKTKKTDLAAAQAQLMKERSKRHASQAAARKANGAARACAARAGKAAAEGRRLARLLLSAEARAEAAAAAASAAGAAAAGAAAELAVLQAEVAELRGLAEAAQAAAAGYEAQLAEASAASALLAQSVASGGGRRTLSSGGTPSEGARSWRASISRRGSGRSTGAAAEGADPRAPQESVGDILLRFFCFRPGAQIPGTEA</sequence>
<evidence type="ECO:0000256" key="2">
    <source>
        <dbReference type="SAM" id="MobiDB-lite"/>
    </source>
</evidence>
<organism evidence="3 4">
    <name type="scientific">Monoraphidium neglectum</name>
    <dbReference type="NCBI Taxonomy" id="145388"/>
    <lineage>
        <taxon>Eukaryota</taxon>
        <taxon>Viridiplantae</taxon>
        <taxon>Chlorophyta</taxon>
        <taxon>core chlorophytes</taxon>
        <taxon>Chlorophyceae</taxon>
        <taxon>CS clade</taxon>
        <taxon>Sphaeropleales</taxon>
        <taxon>Selenastraceae</taxon>
        <taxon>Monoraphidium</taxon>
    </lineage>
</organism>
<dbReference type="KEGG" id="mng:MNEG_6845"/>
<dbReference type="Proteomes" id="UP000054498">
    <property type="component" value="Unassembled WGS sequence"/>
</dbReference>
<feature type="coiled-coil region" evidence="1">
    <location>
        <begin position="129"/>
        <end position="265"/>
    </location>
</feature>
<feature type="coiled-coil region" evidence="1">
    <location>
        <begin position="315"/>
        <end position="430"/>
    </location>
</feature>
<protein>
    <submittedName>
        <fullName evidence="3">Uncharacterized protein</fullName>
    </submittedName>
</protein>
<name>A0A0D2L189_9CHLO</name>
<dbReference type="RefSeq" id="XP_013900133.1">
    <property type="nucleotide sequence ID" value="XM_014044679.1"/>
</dbReference>
<evidence type="ECO:0000313" key="3">
    <source>
        <dbReference type="EMBL" id="KIZ01114.1"/>
    </source>
</evidence>
<feature type="region of interest" description="Disordered" evidence="2">
    <location>
        <begin position="592"/>
        <end position="637"/>
    </location>
</feature>
<accession>A0A0D2L189</accession>
<dbReference type="EMBL" id="KK101373">
    <property type="protein sequence ID" value="KIZ01114.1"/>
    <property type="molecule type" value="Genomic_DNA"/>
</dbReference>
<feature type="coiled-coil region" evidence="1">
    <location>
        <begin position="547"/>
        <end position="581"/>
    </location>
</feature>
<keyword evidence="4" id="KW-1185">Reference proteome</keyword>
<gene>
    <name evidence="3" type="ORF">MNEG_6845</name>
</gene>
<evidence type="ECO:0000256" key="1">
    <source>
        <dbReference type="SAM" id="Coils"/>
    </source>
</evidence>